<feature type="transmembrane region" description="Helical" evidence="1">
    <location>
        <begin position="32"/>
        <end position="50"/>
    </location>
</feature>
<feature type="transmembrane region" description="Helical" evidence="1">
    <location>
        <begin position="6"/>
        <end position="25"/>
    </location>
</feature>
<keyword evidence="1" id="KW-0472">Membrane</keyword>
<feature type="transmembrane region" description="Helical" evidence="1">
    <location>
        <begin position="56"/>
        <end position="74"/>
    </location>
</feature>
<dbReference type="Proteomes" id="UP001065322">
    <property type="component" value="Chromosome"/>
</dbReference>
<reference evidence="3" key="1">
    <citation type="submission" date="2020-06" db="EMBL/GenBank/DDBJ databases">
        <title>Thalassolituus marinus alknpb1M-1, a hydrocarbon-degrading bacterium isolated from the deep-sea overlying water using an in-situ strategy from the South China Sea basin.</title>
        <authorList>
            <person name="Dong C."/>
            <person name="Chen Y."/>
            <person name="Shao Z."/>
        </authorList>
    </citation>
    <scope>NUCLEOTIDE SEQUENCE [LARGE SCALE GENOMIC DNA]</scope>
    <source>
        <strain evidence="3">alknpb1M-1</strain>
    </source>
</reference>
<sequence>MMLFLMAAVPALCGVGCLFCSWKSARKYGRSLVVYGWLLLALSLLGWIQLAGAEYGVVFALLFPAFFAWLMIVFQRRKGRRKTSAPKTVQPMPAPSWQGIGRNIARFLWLFAGLGVAMLLVSVALVMQFPFAANLNLASALLLFPLLWAASVCWFLSSRKPWKVSLLSTVAALVSSLWLLV</sequence>
<accession>A0ABY6A9R5</accession>
<evidence type="ECO:0000256" key="1">
    <source>
        <dbReference type="SAM" id="Phobius"/>
    </source>
</evidence>
<gene>
    <name evidence="2" type="ORF">HUF19_07695</name>
</gene>
<dbReference type="RefSeq" id="WP_260999238.1">
    <property type="nucleotide sequence ID" value="NZ_CP054475.1"/>
</dbReference>
<proteinExistence type="predicted"/>
<feature type="transmembrane region" description="Helical" evidence="1">
    <location>
        <begin position="164"/>
        <end position="180"/>
    </location>
</feature>
<evidence type="ECO:0000313" key="2">
    <source>
        <dbReference type="EMBL" id="UXD87318.1"/>
    </source>
</evidence>
<name>A0ABY6A9R5_9GAMM</name>
<evidence type="ECO:0000313" key="3">
    <source>
        <dbReference type="Proteomes" id="UP001065322"/>
    </source>
</evidence>
<keyword evidence="1" id="KW-1133">Transmembrane helix</keyword>
<organism evidence="2 3">
    <name type="scientific">Thalassolituus hydrocarboniclasticus</name>
    <dbReference type="NCBI Taxonomy" id="2742796"/>
    <lineage>
        <taxon>Bacteria</taxon>
        <taxon>Pseudomonadati</taxon>
        <taxon>Pseudomonadota</taxon>
        <taxon>Gammaproteobacteria</taxon>
        <taxon>Oceanospirillales</taxon>
        <taxon>Oceanospirillaceae</taxon>
        <taxon>Thalassolituus</taxon>
    </lineage>
</organism>
<feature type="transmembrane region" description="Helical" evidence="1">
    <location>
        <begin position="107"/>
        <end position="131"/>
    </location>
</feature>
<keyword evidence="1" id="KW-0812">Transmembrane</keyword>
<protein>
    <submittedName>
        <fullName evidence="2">Uncharacterized protein</fullName>
    </submittedName>
</protein>
<dbReference type="EMBL" id="CP054475">
    <property type="protein sequence ID" value="UXD87318.1"/>
    <property type="molecule type" value="Genomic_DNA"/>
</dbReference>
<feature type="transmembrane region" description="Helical" evidence="1">
    <location>
        <begin position="137"/>
        <end position="157"/>
    </location>
</feature>
<keyword evidence="3" id="KW-1185">Reference proteome</keyword>